<dbReference type="AlphaFoldDB" id="A0A177ATB9"/>
<gene>
    <name evidence="1" type="ORF">A3Q56_07028</name>
</gene>
<name>A0A177ATB9_9BILA</name>
<organism evidence="1 2">
    <name type="scientific">Intoshia linei</name>
    <dbReference type="NCBI Taxonomy" id="1819745"/>
    <lineage>
        <taxon>Eukaryota</taxon>
        <taxon>Metazoa</taxon>
        <taxon>Spiralia</taxon>
        <taxon>Lophotrochozoa</taxon>
        <taxon>Mesozoa</taxon>
        <taxon>Orthonectida</taxon>
        <taxon>Rhopaluridae</taxon>
        <taxon>Intoshia</taxon>
    </lineage>
</organism>
<evidence type="ECO:0000313" key="1">
    <source>
        <dbReference type="EMBL" id="OAF65258.1"/>
    </source>
</evidence>
<dbReference type="Proteomes" id="UP000078046">
    <property type="component" value="Unassembled WGS sequence"/>
</dbReference>
<evidence type="ECO:0000313" key="2">
    <source>
        <dbReference type="Proteomes" id="UP000078046"/>
    </source>
</evidence>
<comment type="caution">
    <text evidence="1">The sequence shown here is derived from an EMBL/GenBank/DDBJ whole genome shotgun (WGS) entry which is preliminary data.</text>
</comment>
<proteinExistence type="predicted"/>
<reference evidence="1 2" key="1">
    <citation type="submission" date="2016-04" db="EMBL/GenBank/DDBJ databases">
        <title>The genome of Intoshia linei affirms orthonectids as highly simplified spiralians.</title>
        <authorList>
            <person name="Mikhailov K.V."/>
            <person name="Slusarev G.S."/>
            <person name="Nikitin M.A."/>
            <person name="Logacheva M.D."/>
            <person name="Penin A."/>
            <person name="Aleoshin V."/>
            <person name="Panchin Y.V."/>
        </authorList>
    </citation>
    <scope>NUCLEOTIDE SEQUENCE [LARGE SCALE GENOMIC DNA]</scope>
    <source>
        <strain evidence="1">Intl2013</strain>
        <tissue evidence="1">Whole animal</tissue>
    </source>
</reference>
<protein>
    <submittedName>
        <fullName evidence="1">Uncharacterized protein</fullName>
    </submittedName>
</protein>
<accession>A0A177ATB9</accession>
<keyword evidence="2" id="KW-1185">Reference proteome</keyword>
<sequence length="100" mass="11978">MSECNPYQEVNTMERYTDGYTREIVGMRRVMEQEASYCDQTDVDRNKTNNLKMIRLLSIHRLLKQLQMNLYQTAAINYTTSDALDNNIHRNCFSRYQRKN</sequence>
<dbReference type="EMBL" id="LWCA01001372">
    <property type="protein sequence ID" value="OAF65258.1"/>
    <property type="molecule type" value="Genomic_DNA"/>
</dbReference>